<dbReference type="EMBL" id="RGMI01000084">
    <property type="protein sequence ID" value="NCU50586.1"/>
    <property type="molecule type" value="Genomic_DNA"/>
</dbReference>
<keyword evidence="3 6" id="KW-0312">Gluconeogenesis</keyword>
<feature type="active site" description="Tele-phosphohistidine intermediate" evidence="6 7">
    <location>
        <position position="9"/>
    </location>
</feature>
<comment type="similarity">
    <text evidence="2 6">Belongs to the phosphoglycerate mutase family. BPG-dependent PGAM subfamily.</text>
</comment>
<comment type="pathway">
    <text evidence="6 10">Carbohydrate degradation; glycolysis; pyruvate from D-glyceraldehyde 3-phosphate: step 3/5.</text>
</comment>
<evidence type="ECO:0000256" key="3">
    <source>
        <dbReference type="ARBA" id="ARBA00022432"/>
    </source>
</evidence>
<dbReference type="EC" id="5.4.2.11" evidence="6 10"/>
<keyword evidence="5 6" id="KW-0413">Isomerase</keyword>
<dbReference type="Pfam" id="PF00300">
    <property type="entry name" value="His_Phos_1"/>
    <property type="match status" value="1"/>
</dbReference>
<evidence type="ECO:0000256" key="6">
    <source>
        <dbReference type="HAMAP-Rule" id="MF_01039"/>
    </source>
</evidence>
<evidence type="ECO:0000256" key="2">
    <source>
        <dbReference type="ARBA" id="ARBA00006717"/>
    </source>
</evidence>
<organism evidence="11 12">
    <name type="scientific">Candidatus Fonsibacter lacus</name>
    <dbReference type="NCBI Taxonomy" id="2576439"/>
    <lineage>
        <taxon>Bacteria</taxon>
        <taxon>Pseudomonadati</taxon>
        <taxon>Pseudomonadota</taxon>
        <taxon>Alphaproteobacteria</taxon>
        <taxon>Candidatus Pelagibacterales</taxon>
        <taxon>Candidatus Pelagibacterales incertae sedis</taxon>
        <taxon>Candidatus Fonsibacter</taxon>
    </lineage>
</organism>
<keyword evidence="4 6" id="KW-0324">Glycolysis</keyword>
<feature type="active site" description="Proton donor/acceptor" evidence="6 7">
    <location>
        <position position="87"/>
    </location>
</feature>
<dbReference type="HAMAP" id="MF_01039">
    <property type="entry name" value="PGAM_GpmA"/>
    <property type="match status" value="1"/>
</dbReference>
<feature type="binding site" evidence="6 8">
    <location>
        <position position="60"/>
    </location>
    <ligand>
        <name>substrate</name>
    </ligand>
</feature>
<evidence type="ECO:0000256" key="10">
    <source>
        <dbReference type="RuleBase" id="RU004512"/>
    </source>
</evidence>
<evidence type="ECO:0000256" key="5">
    <source>
        <dbReference type="ARBA" id="ARBA00023235"/>
    </source>
</evidence>
<dbReference type="CDD" id="cd07067">
    <property type="entry name" value="HP_PGM_like"/>
    <property type="match status" value="1"/>
</dbReference>
<gene>
    <name evidence="6" type="primary">gpmA</name>
    <name evidence="11" type="ORF">EBX29_02275</name>
</gene>
<protein>
    <recommendedName>
        <fullName evidence="6 10">2,3-bisphosphoglycerate-dependent phosphoglycerate mutase</fullName>
        <shortName evidence="6">BPG-dependent PGAM</shortName>
        <shortName evidence="6">PGAM</shortName>
        <shortName evidence="6">Phosphoglyceromutase</shortName>
        <shortName evidence="6">dPGM</shortName>
        <ecNumber evidence="6 10">5.4.2.11</ecNumber>
    </recommendedName>
</protein>
<comment type="subunit">
    <text evidence="6">Homodimer.</text>
</comment>
<evidence type="ECO:0000256" key="9">
    <source>
        <dbReference type="PIRSR" id="PIRSR613078-3"/>
    </source>
</evidence>
<dbReference type="PANTHER" id="PTHR11931">
    <property type="entry name" value="PHOSPHOGLYCERATE MUTASE"/>
    <property type="match status" value="1"/>
</dbReference>
<comment type="caution">
    <text evidence="11">The sequence shown here is derived from an EMBL/GenBank/DDBJ whole genome shotgun (WGS) entry which is preliminary data.</text>
</comment>
<dbReference type="GO" id="GO:0006094">
    <property type="term" value="P:gluconeogenesis"/>
    <property type="evidence" value="ECO:0007669"/>
    <property type="project" value="UniProtKB-UniRule"/>
</dbReference>
<dbReference type="Gene3D" id="3.40.50.1240">
    <property type="entry name" value="Phosphoglycerate mutase-like"/>
    <property type="match status" value="1"/>
</dbReference>
<evidence type="ECO:0000256" key="8">
    <source>
        <dbReference type="PIRSR" id="PIRSR613078-2"/>
    </source>
</evidence>
<dbReference type="NCBIfam" id="NF010713">
    <property type="entry name" value="PRK14115.1"/>
    <property type="match status" value="1"/>
</dbReference>
<feature type="binding site" evidence="6 8">
    <location>
        <begin position="114"/>
        <end position="115"/>
    </location>
    <ligand>
        <name>substrate</name>
    </ligand>
</feature>
<dbReference type="InterPro" id="IPR013078">
    <property type="entry name" value="His_Pase_superF_clade-1"/>
</dbReference>
<feature type="binding site" evidence="6 8">
    <location>
        <begin position="21"/>
        <end position="22"/>
    </location>
    <ligand>
        <name>substrate</name>
    </ligand>
</feature>
<dbReference type="GO" id="GO:0006096">
    <property type="term" value="P:glycolytic process"/>
    <property type="evidence" value="ECO:0007669"/>
    <property type="project" value="UniProtKB-UniRule"/>
</dbReference>
<evidence type="ECO:0000256" key="4">
    <source>
        <dbReference type="ARBA" id="ARBA00023152"/>
    </source>
</evidence>
<dbReference type="InterPro" id="IPR001345">
    <property type="entry name" value="PG/BPGM_mutase_AS"/>
</dbReference>
<feature type="binding site" evidence="6 8">
    <location>
        <begin position="8"/>
        <end position="15"/>
    </location>
    <ligand>
        <name>substrate</name>
    </ligand>
</feature>
<dbReference type="NCBIfam" id="TIGR01258">
    <property type="entry name" value="pgm_1"/>
    <property type="match status" value="1"/>
</dbReference>
<dbReference type="SMART" id="SM00855">
    <property type="entry name" value="PGAM"/>
    <property type="match status" value="1"/>
</dbReference>
<evidence type="ECO:0000256" key="1">
    <source>
        <dbReference type="ARBA" id="ARBA00000380"/>
    </source>
</evidence>
<feature type="site" description="Transition state stabilizer" evidence="6 9">
    <location>
        <position position="182"/>
    </location>
</feature>
<evidence type="ECO:0000313" key="12">
    <source>
        <dbReference type="Proteomes" id="UP000699985"/>
    </source>
</evidence>
<dbReference type="GO" id="GO:0004619">
    <property type="term" value="F:phosphoglycerate mutase activity"/>
    <property type="evidence" value="ECO:0007669"/>
    <property type="project" value="UniProtKB-UniRule"/>
</dbReference>
<sequence>MYNLILVRHGQSQWNLENRFTGWYDAELTKQGIEEAQQAGSLIKNLNINFNFAFTSFQKRAILTLDEINKKLDLSIKNIFKAWELNERHYGALQGLNKEETAKKHGEQQVKIWRRSYDIPPPPMNKSNPDHPVHYPIYKNINKNLIPDTESLKDTFKRVIPYYEKNILPVLKKEKNVIISAHGNSLRSLCKKIFNITDGSIVELEIPTGNPIHITFKDDMTLSKYLYLDQKRAKKILINE</sequence>
<feature type="binding site" evidence="6 8">
    <location>
        <begin position="87"/>
        <end position="90"/>
    </location>
    <ligand>
        <name>substrate</name>
    </ligand>
</feature>
<proteinExistence type="inferred from homology"/>
<reference evidence="11" key="1">
    <citation type="submission" date="2018-10" db="EMBL/GenBank/DDBJ databases">
        <title>Iterative Subtractive Binning of Freshwater Chronoseries Metagenomes Recovers Nearly Complete Genomes from over Four Hundred Novel Species.</title>
        <authorList>
            <person name="Rodriguez-R L.M."/>
            <person name="Tsementzi D."/>
            <person name="Luo C."/>
            <person name="Konstantinidis K.T."/>
        </authorList>
    </citation>
    <scope>NUCLEOTIDE SEQUENCE</scope>
    <source>
        <strain evidence="11">WB8_1A_003</strain>
    </source>
</reference>
<dbReference type="InterPro" id="IPR005952">
    <property type="entry name" value="Phosphogly_mut1"/>
</dbReference>
<evidence type="ECO:0000256" key="7">
    <source>
        <dbReference type="PIRSR" id="PIRSR613078-1"/>
    </source>
</evidence>
<dbReference type="PROSITE" id="PS00175">
    <property type="entry name" value="PG_MUTASE"/>
    <property type="match status" value="1"/>
</dbReference>
<dbReference type="SUPFAM" id="SSF53254">
    <property type="entry name" value="Phosphoglycerate mutase-like"/>
    <property type="match status" value="1"/>
</dbReference>
<dbReference type="AlphaFoldDB" id="A0A966HN27"/>
<dbReference type="InterPro" id="IPR029033">
    <property type="entry name" value="His_PPase_superfam"/>
</dbReference>
<accession>A0A966HN27</accession>
<feature type="binding site" evidence="6 8">
    <location>
        <position position="98"/>
    </location>
    <ligand>
        <name>substrate</name>
    </ligand>
</feature>
<dbReference type="Proteomes" id="UP000699985">
    <property type="component" value="Unassembled WGS sequence"/>
</dbReference>
<dbReference type="FunFam" id="3.40.50.1240:FF:000003">
    <property type="entry name" value="2,3-bisphosphoglycerate-dependent phosphoglycerate mutase"/>
    <property type="match status" value="1"/>
</dbReference>
<comment type="catalytic activity">
    <reaction evidence="1 6 10">
        <text>(2R)-2-phosphoglycerate = (2R)-3-phosphoglycerate</text>
        <dbReference type="Rhea" id="RHEA:15901"/>
        <dbReference type="ChEBI" id="CHEBI:58272"/>
        <dbReference type="ChEBI" id="CHEBI:58289"/>
        <dbReference type="EC" id="5.4.2.11"/>
    </reaction>
</comment>
<dbReference type="PIRSF" id="PIRSF000709">
    <property type="entry name" value="6PFK_2-Ptase"/>
    <property type="match status" value="1"/>
</dbReference>
<evidence type="ECO:0000313" key="11">
    <source>
        <dbReference type="EMBL" id="NCU50586.1"/>
    </source>
</evidence>
<name>A0A966HN27_9PROT</name>
<feature type="binding site" evidence="6 8">
    <location>
        <begin position="183"/>
        <end position="184"/>
    </location>
    <ligand>
        <name>substrate</name>
    </ligand>
</feature>
<comment type="function">
    <text evidence="6 10">Catalyzes the interconversion of 2-phosphoglycerate and 3-phosphoglycerate.</text>
</comment>